<evidence type="ECO:0000256" key="1">
    <source>
        <dbReference type="ARBA" id="ARBA00004429"/>
    </source>
</evidence>
<evidence type="ECO:0000256" key="7">
    <source>
        <dbReference type="ARBA" id="ARBA00023136"/>
    </source>
</evidence>
<keyword evidence="5 8" id="KW-0812">Transmembrane</keyword>
<dbReference type="InterPro" id="IPR035906">
    <property type="entry name" value="MetI-like_sf"/>
</dbReference>
<keyword evidence="3" id="KW-1003">Cell membrane</keyword>
<feature type="transmembrane region" description="Helical" evidence="8">
    <location>
        <begin position="141"/>
        <end position="164"/>
    </location>
</feature>
<evidence type="ECO:0000256" key="3">
    <source>
        <dbReference type="ARBA" id="ARBA00022475"/>
    </source>
</evidence>
<evidence type="ECO:0000256" key="6">
    <source>
        <dbReference type="ARBA" id="ARBA00022989"/>
    </source>
</evidence>
<dbReference type="Gene3D" id="1.10.3720.10">
    <property type="entry name" value="MetI-like"/>
    <property type="match status" value="2"/>
</dbReference>
<feature type="transmembrane region" description="Helical" evidence="8">
    <location>
        <begin position="299"/>
        <end position="324"/>
    </location>
</feature>
<dbReference type="OrthoDB" id="7056428at2"/>
<dbReference type="InterPro" id="IPR000515">
    <property type="entry name" value="MetI-like"/>
</dbReference>
<feature type="transmembrane region" description="Helical" evidence="8">
    <location>
        <begin position="475"/>
        <end position="493"/>
    </location>
</feature>
<feature type="transmembrane region" description="Helical" evidence="8">
    <location>
        <begin position="69"/>
        <end position="93"/>
    </location>
</feature>
<evidence type="ECO:0000256" key="4">
    <source>
        <dbReference type="ARBA" id="ARBA00022519"/>
    </source>
</evidence>
<feature type="transmembrane region" description="Helical" evidence="8">
    <location>
        <begin position="189"/>
        <end position="214"/>
    </location>
</feature>
<dbReference type="GO" id="GO:0005886">
    <property type="term" value="C:plasma membrane"/>
    <property type="evidence" value="ECO:0007669"/>
    <property type="project" value="UniProtKB-SubCell"/>
</dbReference>
<protein>
    <submittedName>
        <fullName evidence="10">Iron(III) transport system permease protein</fullName>
    </submittedName>
</protein>
<organism evidence="10 11">
    <name type="scientific">Rhodobacter maris</name>
    <dbReference type="NCBI Taxonomy" id="446682"/>
    <lineage>
        <taxon>Bacteria</taxon>
        <taxon>Pseudomonadati</taxon>
        <taxon>Pseudomonadota</taxon>
        <taxon>Alphaproteobacteria</taxon>
        <taxon>Rhodobacterales</taxon>
        <taxon>Rhodobacter group</taxon>
        <taxon>Rhodobacter</taxon>
    </lineage>
</organism>
<evidence type="ECO:0000313" key="10">
    <source>
        <dbReference type="EMBL" id="SOC00343.1"/>
    </source>
</evidence>
<dbReference type="Proteomes" id="UP000219111">
    <property type="component" value="Unassembled WGS sequence"/>
</dbReference>
<evidence type="ECO:0000259" key="9">
    <source>
        <dbReference type="PROSITE" id="PS50928"/>
    </source>
</evidence>
<reference evidence="11" key="1">
    <citation type="submission" date="2017-08" db="EMBL/GenBank/DDBJ databases">
        <authorList>
            <person name="Varghese N."/>
            <person name="Submissions S."/>
        </authorList>
    </citation>
    <scope>NUCLEOTIDE SEQUENCE [LARGE SCALE GENOMIC DNA]</scope>
    <source>
        <strain evidence="11">JA276</strain>
    </source>
</reference>
<accession>A0A285S5G8</accession>
<evidence type="ECO:0000256" key="5">
    <source>
        <dbReference type="ARBA" id="ARBA00022692"/>
    </source>
</evidence>
<feature type="transmembrane region" description="Helical" evidence="8">
    <location>
        <begin position="247"/>
        <end position="267"/>
    </location>
</feature>
<evidence type="ECO:0000256" key="2">
    <source>
        <dbReference type="ARBA" id="ARBA00022448"/>
    </source>
</evidence>
<comment type="subcellular location">
    <subcellularLocation>
        <location evidence="1">Cell inner membrane</location>
        <topology evidence="1">Multi-pass membrane protein</topology>
    </subcellularLocation>
    <subcellularLocation>
        <location evidence="8">Cell membrane</location>
        <topology evidence="8">Multi-pass membrane protein</topology>
    </subcellularLocation>
</comment>
<keyword evidence="4" id="KW-0997">Cell inner membrane</keyword>
<evidence type="ECO:0000313" key="11">
    <source>
        <dbReference type="Proteomes" id="UP000219111"/>
    </source>
</evidence>
<dbReference type="AlphaFoldDB" id="A0A285S5G8"/>
<feature type="transmembrane region" description="Helical" evidence="8">
    <location>
        <begin position="530"/>
        <end position="551"/>
    </location>
</feature>
<keyword evidence="2 8" id="KW-0813">Transport</keyword>
<feature type="transmembrane region" description="Helical" evidence="8">
    <location>
        <begin position="12"/>
        <end position="37"/>
    </location>
</feature>
<name>A0A285S5G8_9RHOB</name>
<feature type="domain" description="ABC transmembrane type-1" evidence="9">
    <location>
        <begin position="65"/>
        <end position="268"/>
    </location>
</feature>
<keyword evidence="11" id="KW-1185">Reference proteome</keyword>
<comment type="similarity">
    <text evidence="8">Belongs to the binding-protein-dependent transport system permease family.</text>
</comment>
<feature type="transmembrane region" description="Helical" evidence="8">
    <location>
        <begin position="393"/>
        <end position="415"/>
    </location>
</feature>
<keyword evidence="7 8" id="KW-0472">Membrane</keyword>
<proteinExistence type="inferred from homology"/>
<keyword evidence="6 8" id="KW-1133">Transmembrane helix</keyword>
<dbReference type="EMBL" id="OBMT01000002">
    <property type="protein sequence ID" value="SOC00343.1"/>
    <property type="molecule type" value="Genomic_DNA"/>
</dbReference>
<feature type="transmembrane region" description="Helical" evidence="8">
    <location>
        <begin position="359"/>
        <end position="381"/>
    </location>
</feature>
<feature type="transmembrane region" description="Helical" evidence="8">
    <location>
        <begin position="100"/>
        <end position="121"/>
    </location>
</feature>
<dbReference type="Pfam" id="PF00528">
    <property type="entry name" value="BPD_transp_1"/>
    <property type="match status" value="2"/>
</dbReference>
<sequence>MRGQGGTAQGVLTALALALLSVIVAAPFLFILAQAIFPKIGAGSFAGPFSAMADVLGSGQLPRATLNTLIMGVGTVAVSAALAVPLAAIRALYRLPGAALWDLVFLVPFMIPPYIATLGWVMTGQPRGYLEQLTGQNIAGLLFSVPGIVIILGLHCFPVVYFALSRSFATIGGRFADVSRVFGAGPLRAFWRVTLPLALPGLAASLILVFAMAIEEYGTPAVLGTRIGFRVLVTGIDEAIGDWPVDLPGAATLALVLVGLATVAYLAQRRFVAKGGFETTGARPLSATRRPLGQATVPALLLFACVAFVSTGVPLLAVLATALAKTVSGGLAPGNLGLQNFAAVFAAGSSAREALVTSLSLGLVAALATGALGAFSAFVVVRTRARGRVAVDLLAALPNAAPGVVVALGMILLWNQPWWPVTPYNTLSILVLAYVLLLLPQPVRYTTAALAQIAPSLDAAARVAGASELAMARRILLPLIFPHLMVAMLLVFVVAARELVASLLILPVGHQTIATYIWRQFDQGSVGLGMAMALVTIGLTTLLPLAVLVAARRTEDIG</sequence>
<feature type="transmembrane region" description="Helical" evidence="8">
    <location>
        <begin position="421"/>
        <end position="439"/>
    </location>
</feature>
<dbReference type="PANTHER" id="PTHR43357:SF3">
    <property type="entry name" value="FE(3+)-TRANSPORT SYSTEM PERMEASE PROTEIN FBPB 2"/>
    <property type="match status" value="1"/>
</dbReference>
<dbReference type="GO" id="GO:0055085">
    <property type="term" value="P:transmembrane transport"/>
    <property type="evidence" value="ECO:0007669"/>
    <property type="project" value="InterPro"/>
</dbReference>
<dbReference type="CDD" id="cd06261">
    <property type="entry name" value="TM_PBP2"/>
    <property type="match status" value="2"/>
</dbReference>
<dbReference type="PANTHER" id="PTHR43357">
    <property type="entry name" value="INNER MEMBRANE ABC TRANSPORTER PERMEASE PROTEIN YDCV"/>
    <property type="match status" value="1"/>
</dbReference>
<dbReference type="SUPFAM" id="SSF161098">
    <property type="entry name" value="MetI-like"/>
    <property type="match status" value="2"/>
</dbReference>
<dbReference type="RefSeq" id="WP_097069192.1">
    <property type="nucleotide sequence ID" value="NZ_OBMT01000002.1"/>
</dbReference>
<gene>
    <name evidence="10" type="ORF">SAMN05877831_102331</name>
</gene>
<evidence type="ECO:0000256" key="8">
    <source>
        <dbReference type="RuleBase" id="RU363032"/>
    </source>
</evidence>
<dbReference type="PROSITE" id="PS50928">
    <property type="entry name" value="ABC_TM1"/>
    <property type="match status" value="2"/>
</dbReference>
<feature type="domain" description="ABC transmembrane type-1" evidence="9">
    <location>
        <begin position="355"/>
        <end position="549"/>
    </location>
</feature>